<reference evidence="1" key="1">
    <citation type="journal article" date="2014" name="Front. Microbiol.">
        <title>High frequency of phylogenetically diverse reductive dehalogenase-homologous genes in deep subseafloor sedimentary metagenomes.</title>
        <authorList>
            <person name="Kawai M."/>
            <person name="Futagami T."/>
            <person name="Toyoda A."/>
            <person name="Takaki Y."/>
            <person name="Nishi S."/>
            <person name="Hori S."/>
            <person name="Arai W."/>
            <person name="Tsubouchi T."/>
            <person name="Morono Y."/>
            <person name="Uchiyama I."/>
            <person name="Ito T."/>
            <person name="Fujiyama A."/>
            <person name="Inagaki F."/>
            <person name="Takami H."/>
        </authorList>
    </citation>
    <scope>NUCLEOTIDE SEQUENCE</scope>
    <source>
        <strain evidence="1">Expedition CK06-06</strain>
    </source>
</reference>
<dbReference type="InterPro" id="IPR015422">
    <property type="entry name" value="PyrdxlP-dep_Trfase_small"/>
</dbReference>
<proteinExistence type="predicted"/>
<dbReference type="Gene3D" id="3.90.1150.10">
    <property type="entry name" value="Aspartate Aminotransferase, domain 1"/>
    <property type="match status" value="1"/>
</dbReference>
<sequence length="41" mass="4918">MKEKDMGVIAEMINRVLNDMENQKIKDEVRKEVESFCQKFI</sequence>
<protein>
    <recommendedName>
        <fullName evidence="2">Serine hydroxymethyltransferase-like domain-containing protein</fullName>
    </recommendedName>
</protein>
<dbReference type="AlphaFoldDB" id="X1U671"/>
<evidence type="ECO:0008006" key="2">
    <source>
        <dbReference type="Google" id="ProtNLM"/>
    </source>
</evidence>
<dbReference type="SUPFAM" id="SSF53383">
    <property type="entry name" value="PLP-dependent transferases"/>
    <property type="match status" value="1"/>
</dbReference>
<dbReference type="EMBL" id="BARW01006333">
    <property type="protein sequence ID" value="GAI87819.1"/>
    <property type="molecule type" value="Genomic_DNA"/>
</dbReference>
<organism evidence="1">
    <name type="scientific">marine sediment metagenome</name>
    <dbReference type="NCBI Taxonomy" id="412755"/>
    <lineage>
        <taxon>unclassified sequences</taxon>
        <taxon>metagenomes</taxon>
        <taxon>ecological metagenomes</taxon>
    </lineage>
</organism>
<dbReference type="InterPro" id="IPR015424">
    <property type="entry name" value="PyrdxlP-dep_Trfase"/>
</dbReference>
<evidence type="ECO:0000313" key="1">
    <source>
        <dbReference type="EMBL" id="GAI87819.1"/>
    </source>
</evidence>
<accession>X1U671</accession>
<comment type="caution">
    <text evidence="1">The sequence shown here is derived from an EMBL/GenBank/DDBJ whole genome shotgun (WGS) entry which is preliminary data.</text>
</comment>
<gene>
    <name evidence="1" type="ORF">S12H4_13298</name>
</gene>
<name>X1U671_9ZZZZ</name>